<dbReference type="InterPro" id="IPR001650">
    <property type="entry name" value="Helicase_C-like"/>
</dbReference>
<dbReference type="CDD" id="cd18791">
    <property type="entry name" value="SF2_C_RHA"/>
    <property type="match status" value="1"/>
</dbReference>
<dbReference type="InterPro" id="IPR011545">
    <property type="entry name" value="DEAD/DEAH_box_helicase_dom"/>
</dbReference>
<evidence type="ECO:0000313" key="10">
    <source>
        <dbReference type="EMBL" id="PQJ55250.1"/>
    </source>
</evidence>
<feature type="domain" description="Helicase ATP-binding" evidence="8">
    <location>
        <begin position="81"/>
        <end position="244"/>
    </location>
</feature>
<comment type="caution">
    <text evidence="10">The sequence shown here is derived from an EMBL/GenBank/DDBJ whole genome shotgun (WGS) entry which is preliminary data.</text>
</comment>
<dbReference type="PROSITE" id="PS51192">
    <property type="entry name" value="HELICASE_ATP_BIND_1"/>
    <property type="match status" value="1"/>
</dbReference>
<evidence type="ECO:0000256" key="2">
    <source>
        <dbReference type="ARBA" id="ARBA00012552"/>
    </source>
</evidence>
<keyword evidence="3" id="KW-0547">Nucleotide-binding</keyword>
<dbReference type="InterPro" id="IPR010222">
    <property type="entry name" value="RNA_helicase_HrpA"/>
</dbReference>
<evidence type="ECO:0000256" key="4">
    <source>
        <dbReference type="ARBA" id="ARBA00022801"/>
    </source>
</evidence>
<keyword evidence="5 10" id="KW-0347">Helicase</keyword>
<evidence type="ECO:0000256" key="1">
    <source>
        <dbReference type="ARBA" id="ARBA00008792"/>
    </source>
</evidence>
<evidence type="ECO:0000259" key="9">
    <source>
        <dbReference type="PROSITE" id="PS51194"/>
    </source>
</evidence>
<dbReference type="GO" id="GO:0003723">
    <property type="term" value="F:RNA binding"/>
    <property type="evidence" value="ECO:0007669"/>
    <property type="project" value="TreeGrafter"/>
</dbReference>
<keyword evidence="4" id="KW-0378">Hydrolase</keyword>
<evidence type="ECO:0000256" key="6">
    <source>
        <dbReference type="ARBA" id="ARBA00022840"/>
    </source>
</evidence>
<accession>A0A2S7V152</accession>
<dbReference type="InterPro" id="IPR011709">
    <property type="entry name" value="DEAD-box_helicase_OB_fold"/>
</dbReference>
<dbReference type="NCBIfam" id="TIGR01967">
    <property type="entry name" value="DEAH_box_HrpA"/>
    <property type="match status" value="2"/>
</dbReference>
<dbReference type="Proteomes" id="UP000239007">
    <property type="component" value="Unassembled WGS sequence"/>
</dbReference>
<sequence length="1350" mass="153884">MVPEINSLNLKQVLKQDLHPLSSRLRRIQKIQDLDKQSNALDKLQRDIDKSIALRETRIAGLPKIEYPEQLPVSQKHVEIKKAISENQVVIIAGETGSGKTTQIPKMCMELGRGIEGKIGHTQPRRLAARSVATRICDELGCEMGTAVGYKVRFSDHVGDNTYVKLMTDGVLLAEMQHDRYLNQYDTIIIDEAHERSLNIDFILGYLRELLPKRPDLKVIITSATIDPQSFSEHFKGAPIIEVTGRTFPVEVRYRPLDEVSSEYLSDESAGGSNNDNDQITAIYAAVDELARESSGDILLFMNGEREIRDTADALAKRNLRNTEILPLYARLSATEQNRIFAPHHNRRIILATNVAETSLTVPGIKYVIDTGTARISRYSYKSKVQRLPIEPISQASANQRKGRCGRTEAGICIRLFSEDDFLSRPEFTAPEILRTNLASVILQMMSLNLGDLEDFPFIQKPDSRFINDGLRLLEELQAITENTDPKAKSSYKLTPSGKSLSRIPVDPRLAKMIFTAASSNCLHEIIVIVAALSIQDPRERPSDFKQKSDELHKRFKDKDSDFVAYLNLWDYLIAKKNQVSGSQFRKQCKQEFLNYMRIREWQDLVYQIEQSVSELGFNVKAAKAQSQETRDASAQANALDNSHDELNDIPTVQRDYQGLHQALLSGLLSHIGQKEIKDTDKKPSKDKRPGMPGYEGARNSLFHIFPGSHLFKTSAKWVMAAELVETSKLFARYAARIQPEWVEPLAQHVMTKNYSEPHWSEKQGSVQAFEKQTLYGLVIVPKRRVNFDKIDPVISREIFIRDALVNGQLGHKLDFLAHNSELMEDIQRLENKVRRRDLLVDEEELIGFYQKKLPKNIASKTDLLKWIKNNDQEQLKAKKEDFMLSDGTELSAISYPDFWRQGNLRLPLDYDFEPGEEFADGISVRIPLPLLNQVTDSEFDWHIPAYRHELIMALIKSLPKQLRRNFVPAPNYADALLQRLKEKYTDHTVPFIDVITEALFRMTGVKLNKEDWVLNKLEKHLKINFRVVDDKENIIGQGFNLDEVKASLQQQVKKTIKAVATDDIEKTDVKDWDFGDLPASYMKSQGNYQIKAFPALVKTGSKVNVELLDHEEVAEASHLAGIVELIFKTLPSPIKHLQQKLPNKSKLVLYFNPFGQIDQLISDCIRAVITKEVTDNVPRTQDAFNALRDKIRGELNDTVFDAAMQVEKILLVGHKISKQLKGKISFDMIQANAYIKAHLDSLIYKGFVSECGIDRLPDIYRYVLALEKRLEKIKIDANKDRMNQIDLDKIYDLYDKLTDKLPKELPIPTAITDVYWMIEELRVSLFAQGIGTKYPISIKRIKQAINELG</sequence>
<dbReference type="PROSITE" id="PS51194">
    <property type="entry name" value="HELICASE_CTER"/>
    <property type="match status" value="1"/>
</dbReference>
<feature type="domain" description="Helicase C-terminal" evidence="9">
    <location>
        <begin position="279"/>
        <end position="449"/>
    </location>
</feature>
<dbReference type="InterPro" id="IPR027417">
    <property type="entry name" value="P-loop_NTPase"/>
</dbReference>
<dbReference type="InterPro" id="IPR024590">
    <property type="entry name" value="HrpA_C"/>
</dbReference>
<dbReference type="SMART" id="SM00490">
    <property type="entry name" value="HELICc"/>
    <property type="match status" value="1"/>
</dbReference>
<protein>
    <recommendedName>
        <fullName evidence="2">RNA helicase</fullName>
        <ecNumber evidence="2">3.6.4.13</ecNumber>
    </recommendedName>
</protein>
<dbReference type="SMART" id="SM00487">
    <property type="entry name" value="DEXDc"/>
    <property type="match status" value="1"/>
</dbReference>
<dbReference type="GO" id="GO:0003724">
    <property type="term" value="F:RNA helicase activity"/>
    <property type="evidence" value="ECO:0007669"/>
    <property type="project" value="UniProtKB-EC"/>
</dbReference>
<dbReference type="FunFam" id="3.40.50.300:FF:000439">
    <property type="entry name" value="ATP-dependent RNA helicase HrpA"/>
    <property type="match status" value="1"/>
</dbReference>
<dbReference type="EC" id="3.6.4.13" evidence="2"/>
<reference evidence="10 11" key="1">
    <citation type="submission" date="2016-12" db="EMBL/GenBank/DDBJ databases">
        <title>Diversity of luminous bacteria.</title>
        <authorList>
            <person name="Yoshizawa S."/>
            <person name="Kogure K."/>
        </authorList>
    </citation>
    <scope>NUCLEOTIDE SEQUENCE [LARGE SCALE GENOMIC DNA]</scope>
    <source>
        <strain evidence="10 11">SA4-48</strain>
    </source>
</reference>
<evidence type="ECO:0000313" key="11">
    <source>
        <dbReference type="Proteomes" id="UP000239007"/>
    </source>
</evidence>
<evidence type="ECO:0000256" key="7">
    <source>
        <dbReference type="ARBA" id="ARBA00047984"/>
    </source>
</evidence>
<dbReference type="InterPro" id="IPR014001">
    <property type="entry name" value="Helicase_ATP-bd"/>
</dbReference>
<dbReference type="Pfam" id="PF00271">
    <property type="entry name" value="Helicase_C"/>
    <property type="match status" value="1"/>
</dbReference>
<dbReference type="Pfam" id="PF00270">
    <property type="entry name" value="DEAD"/>
    <property type="match status" value="1"/>
</dbReference>
<dbReference type="FunFam" id="1.20.120.1080:FF:000005">
    <property type="entry name" value="ATP-dependent helicase HrpA"/>
    <property type="match status" value="1"/>
</dbReference>
<organism evidence="10 11">
    <name type="scientific">Psychrosphaera saromensis</name>
    <dbReference type="NCBI Taxonomy" id="716813"/>
    <lineage>
        <taxon>Bacteria</taxon>
        <taxon>Pseudomonadati</taxon>
        <taxon>Pseudomonadota</taxon>
        <taxon>Gammaproteobacteria</taxon>
        <taxon>Alteromonadales</taxon>
        <taxon>Pseudoalteromonadaceae</taxon>
        <taxon>Psychrosphaera</taxon>
    </lineage>
</organism>
<comment type="similarity">
    <text evidence="1">Belongs to the DEAD box helicase family. DEAH subfamily.</text>
</comment>
<dbReference type="InterPro" id="IPR007502">
    <property type="entry name" value="Helicase-assoc_dom"/>
</dbReference>
<dbReference type="Gene3D" id="3.40.50.300">
    <property type="entry name" value="P-loop containing nucleotide triphosphate hydrolases"/>
    <property type="match status" value="2"/>
</dbReference>
<dbReference type="EMBL" id="MSCH01000003">
    <property type="protein sequence ID" value="PQJ55250.1"/>
    <property type="molecule type" value="Genomic_DNA"/>
</dbReference>
<keyword evidence="11" id="KW-1185">Reference proteome</keyword>
<dbReference type="PANTHER" id="PTHR18934">
    <property type="entry name" value="ATP-DEPENDENT RNA HELICASE"/>
    <property type="match status" value="1"/>
</dbReference>
<dbReference type="PANTHER" id="PTHR18934:SF99">
    <property type="entry name" value="ATP-DEPENDENT RNA HELICASE DHX37-RELATED"/>
    <property type="match status" value="1"/>
</dbReference>
<evidence type="ECO:0000259" key="8">
    <source>
        <dbReference type="PROSITE" id="PS51192"/>
    </source>
</evidence>
<dbReference type="Pfam" id="PF07717">
    <property type="entry name" value="OB_NTP_bind"/>
    <property type="match status" value="1"/>
</dbReference>
<comment type="catalytic activity">
    <reaction evidence="7">
        <text>ATP + H2O = ADP + phosphate + H(+)</text>
        <dbReference type="Rhea" id="RHEA:13065"/>
        <dbReference type="ChEBI" id="CHEBI:15377"/>
        <dbReference type="ChEBI" id="CHEBI:15378"/>
        <dbReference type="ChEBI" id="CHEBI:30616"/>
        <dbReference type="ChEBI" id="CHEBI:43474"/>
        <dbReference type="ChEBI" id="CHEBI:456216"/>
        <dbReference type="EC" id="3.6.4.13"/>
    </reaction>
</comment>
<dbReference type="Pfam" id="PF11898">
    <property type="entry name" value="DUF3418"/>
    <property type="match status" value="1"/>
</dbReference>
<dbReference type="SMART" id="SM00847">
    <property type="entry name" value="HA2"/>
    <property type="match status" value="1"/>
</dbReference>
<dbReference type="GO" id="GO:0016787">
    <property type="term" value="F:hydrolase activity"/>
    <property type="evidence" value="ECO:0007669"/>
    <property type="project" value="UniProtKB-KW"/>
</dbReference>
<dbReference type="Gene3D" id="1.20.120.1080">
    <property type="match status" value="1"/>
</dbReference>
<dbReference type="Pfam" id="PF21010">
    <property type="entry name" value="HA2_C"/>
    <property type="match status" value="1"/>
</dbReference>
<dbReference type="SUPFAM" id="SSF52540">
    <property type="entry name" value="P-loop containing nucleoside triphosphate hydrolases"/>
    <property type="match status" value="1"/>
</dbReference>
<dbReference type="FunFam" id="3.40.50.300:FF:000575">
    <property type="entry name" value="ATP-dependent helicase hrpA"/>
    <property type="match status" value="1"/>
</dbReference>
<keyword evidence="6" id="KW-0067">ATP-binding</keyword>
<evidence type="ECO:0000256" key="3">
    <source>
        <dbReference type="ARBA" id="ARBA00022741"/>
    </source>
</evidence>
<gene>
    <name evidence="10" type="ORF">BTO11_10080</name>
</gene>
<evidence type="ECO:0000256" key="5">
    <source>
        <dbReference type="ARBA" id="ARBA00022806"/>
    </source>
</evidence>
<dbReference type="GO" id="GO:0005524">
    <property type="term" value="F:ATP binding"/>
    <property type="evidence" value="ECO:0007669"/>
    <property type="project" value="UniProtKB-KW"/>
</dbReference>
<dbReference type="OrthoDB" id="9805617at2"/>
<proteinExistence type="inferred from homology"/>
<dbReference type="CDD" id="cd17989">
    <property type="entry name" value="DEXHc_HrpA"/>
    <property type="match status" value="1"/>
</dbReference>
<name>A0A2S7V152_9GAMM</name>